<accession>A0A1G2MXW6</accession>
<protein>
    <recommendedName>
        <fullName evidence="3">SHS2 domain-containing protein</fullName>
    </recommendedName>
</protein>
<comment type="caution">
    <text evidence="1">The sequence shown here is derived from an EMBL/GenBank/DDBJ whole genome shotgun (WGS) entry which is preliminary data.</text>
</comment>
<dbReference type="InterPro" id="IPR005883">
    <property type="entry name" value="PilM"/>
</dbReference>
<evidence type="ECO:0000313" key="1">
    <source>
        <dbReference type="EMBL" id="OHA28730.1"/>
    </source>
</evidence>
<dbReference type="PANTHER" id="PTHR32432">
    <property type="entry name" value="CELL DIVISION PROTEIN FTSA-RELATED"/>
    <property type="match status" value="1"/>
</dbReference>
<dbReference type="InterPro" id="IPR043129">
    <property type="entry name" value="ATPase_NBD"/>
</dbReference>
<dbReference type="STRING" id="1802315.A3F51_03085"/>
<sequence length="365" mass="39913">MSFLSSFFKKESSVLGIDIGSSAIKVVQIKKKRGRAVLETYGELALGPYAGIEVGRAASVPADKIIEAIKDILRESKTTTGLCGVALPLSSSLISFISIPPVPEKQMAEVIAIEARKYIPVPLNEVLLDWSVIPKEDSYVNEEESVKPEKQGSDVLVVAIHNQYINDYQNIMAGSGLQPSFYEIEIFSSIRAVVDQGISTVMIVDMGARSTKLYIVERGILRASHIINKGSQDITLALSKAMSITVNEAENMKRTYGLKGGPEYRELTEIITVNLDYIFYEANASLLNYQKKFAKNVSKIILTGGGVLLKGFTDLAKISFQTNVVYADPFGKLETPAFLTEEFAQAGPEFAVAIGVALRRLSELE</sequence>
<dbReference type="AlphaFoldDB" id="A0A1G2MXW6"/>
<dbReference type="SUPFAM" id="SSF53067">
    <property type="entry name" value="Actin-like ATPase domain"/>
    <property type="match status" value="2"/>
</dbReference>
<dbReference type="InterPro" id="IPR050696">
    <property type="entry name" value="FtsA/MreB"/>
</dbReference>
<dbReference type="EMBL" id="MHRT01000010">
    <property type="protein sequence ID" value="OHA28730.1"/>
    <property type="molecule type" value="Genomic_DNA"/>
</dbReference>
<dbReference type="Proteomes" id="UP000178089">
    <property type="component" value="Unassembled WGS sequence"/>
</dbReference>
<name>A0A1G2MXW6_9BACT</name>
<dbReference type="CDD" id="cd24049">
    <property type="entry name" value="ASKHA_NBD_PilM"/>
    <property type="match status" value="1"/>
</dbReference>
<dbReference type="PANTHER" id="PTHR32432:SF3">
    <property type="entry name" value="ETHANOLAMINE UTILIZATION PROTEIN EUTJ"/>
    <property type="match status" value="1"/>
</dbReference>
<gene>
    <name evidence="1" type="ORF">A3F51_03085</name>
</gene>
<organism evidence="1 2">
    <name type="scientific">Candidatus Taylorbacteria bacterium RIFCSPHIGHO2_12_FULL_45_16</name>
    <dbReference type="NCBI Taxonomy" id="1802315"/>
    <lineage>
        <taxon>Bacteria</taxon>
        <taxon>Candidatus Tayloriibacteriota</taxon>
    </lineage>
</organism>
<dbReference type="PIRSF" id="PIRSF019169">
    <property type="entry name" value="PilM"/>
    <property type="match status" value="1"/>
</dbReference>
<reference evidence="1 2" key="1">
    <citation type="journal article" date="2016" name="Nat. Commun.">
        <title>Thousands of microbial genomes shed light on interconnected biogeochemical processes in an aquifer system.</title>
        <authorList>
            <person name="Anantharaman K."/>
            <person name="Brown C.T."/>
            <person name="Hug L.A."/>
            <person name="Sharon I."/>
            <person name="Castelle C.J."/>
            <person name="Probst A.J."/>
            <person name="Thomas B.C."/>
            <person name="Singh A."/>
            <person name="Wilkins M.J."/>
            <person name="Karaoz U."/>
            <person name="Brodie E.L."/>
            <person name="Williams K.H."/>
            <person name="Hubbard S.S."/>
            <person name="Banfield J.F."/>
        </authorList>
    </citation>
    <scope>NUCLEOTIDE SEQUENCE [LARGE SCALE GENOMIC DNA]</scope>
</reference>
<evidence type="ECO:0000313" key="2">
    <source>
        <dbReference type="Proteomes" id="UP000178089"/>
    </source>
</evidence>
<proteinExistence type="predicted"/>
<evidence type="ECO:0008006" key="3">
    <source>
        <dbReference type="Google" id="ProtNLM"/>
    </source>
</evidence>
<dbReference type="Gene3D" id="3.30.1490.300">
    <property type="match status" value="1"/>
</dbReference>
<dbReference type="NCBIfam" id="TIGR01175">
    <property type="entry name" value="pilM"/>
    <property type="match status" value="1"/>
</dbReference>
<dbReference type="Gene3D" id="3.30.420.40">
    <property type="match status" value="2"/>
</dbReference>
<dbReference type="Pfam" id="PF11104">
    <property type="entry name" value="PilM_2"/>
    <property type="match status" value="1"/>
</dbReference>